<feature type="compositionally biased region" description="Basic and acidic residues" evidence="1">
    <location>
        <begin position="20"/>
        <end position="31"/>
    </location>
</feature>
<evidence type="ECO:0000313" key="3">
    <source>
        <dbReference type="Proteomes" id="UP000499080"/>
    </source>
</evidence>
<comment type="caution">
    <text evidence="2">The sequence shown here is derived from an EMBL/GenBank/DDBJ whole genome shotgun (WGS) entry which is preliminary data.</text>
</comment>
<sequence>MVGSLGMKAPGPRWPNGKDSNSRSEGSRFETRFHPRSTMYVTCTHVNVRRAYSLVPNPLSDTSPTSKVSCRRYVCTPPAVNVLHAVHTQGRITK</sequence>
<dbReference type="EMBL" id="BGPR01005391">
    <property type="protein sequence ID" value="GBN09758.1"/>
    <property type="molecule type" value="Genomic_DNA"/>
</dbReference>
<feature type="region of interest" description="Disordered" evidence="1">
    <location>
        <begin position="1"/>
        <end position="31"/>
    </location>
</feature>
<evidence type="ECO:0000256" key="1">
    <source>
        <dbReference type="SAM" id="MobiDB-lite"/>
    </source>
</evidence>
<name>A0A4Y2L567_ARAVE</name>
<gene>
    <name evidence="2" type="ORF">AVEN_58658_1</name>
</gene>
<organism evidence="2 3">
    <name type="scientific">Araneus ventricosus</name>
    <name type="common">Orbweaver spider</name>
    <name type="synonym">Epeira ventricosa</name>
    <dbReference type="NCBI Taxonomy" id="182803"/>
    <lineage>
        <taxon>Eukaryota</taxon>
        <taxon>Metazoa</taxon>
        <taxon>Ecdysozoa</taxon>
        <taxon>Arthropoda</taxon>
        <taxon>Chelicerata</taxon>
        <taxon>Arachnida</taxon>
        <taxon>Araneae</taxon>
        <taxon>Araneomorphae</taxon>
        <taxon>Entelegynae</taxon>
        <taxon>Araneoidea</taxon>
        <taxon>Araneidae</taxon>
        <taxon>Araneus</taxon>
    </lineage>
</organism>
<protein>
    <submittedName>
        <fullName evidence="2">Uncharacterized protein</fullName>
    </submittedName>
</protein>
<dbReference type="AlphaFoldDB" id="A0A4Y2L567"/>
<evidence type="ECO:0000313" key="2">
    <source>
        <dbReference type="EMBL" id="GBN09758.1"/>
    </source>
</evidence>
<keyword evidence="3" id="KW-1185">Reference proteome</keyword>
<dbReference type="Proteomes" id="UP000499080">
    <property type="component" value="Unassembled WGS sequence"/>
</dbReference>
<proteinExistence type="predicted"/>
<accession>A0A4Y2L567</accession>
<reference evidence="2 3" key="1">
    <citation type="journal article" date="2019" name="Sci. Rep.">
        <title>Orb-weaving spider Araneus ventricosus genome elucidates the spidroin gene catalogue.</title>
        <authorList>
            <person name="Kono N."/>
            <person name="Nakamura H."/>
            <person name="Ohtoshi R."/>
            <person name="Moran D.A.P."/>
            <person name="Shinohara A."/>
            <person name="Yoshida Y."/>
            <person name="Fujiwara M."/>
            <person name="Mori M."/>
            <person name="Tomita M."/>
            <person name="Arakawa K."/>
        </authorList>
    </citation>
    <scope>NUCLEOTIDE SEQUENCE [LARGE SCALE GENOMIC DNA]</scope>
</reference>